<reference evidence="4" key="1">
    <citation type="submission" date="2016-10" db="EMBL/GenBank/DDBJ databases">
        <authorList>
            <person name="Varghese N."/>
            <person name="Submissions S."/>
        </authorList>
    </citation>
    <scope>NUCLEOTIDE SEQUENCE [LARGE SCALE GENOMIC DNA]</scope>
    <source>
        <strain evidence="4">DSM 25811 / CCM 8410 / LMG 26954 / E90</strain>
    </source>
</reference>
<dbReference type="InterPro" id="IPR006626">
    <property type="entry name" value="PbH1"/>
</dbReference>
<protein>
    <submittedName>
        <fullName evidence="3">Right handed beta helix region</fullName>
    </submittedName>
</protein>
<dbReference type="SMART" id="SM00710">
    <property type="entry name" value="PbH1"/>
    <property type="match status" value="5"/>
</dbReference>
<accession>A0A1G6R2Y7</accession>
<dbReference type="SUPFAM" id="SSF51126">
    <property type="entry name" value="Pectin lyase-like"/>
    <property type="match status" value="1"/>
</dbReference>
<evidence type="ECO:0000313" key="3">
    <source>
        <dbReference type="EMBL" id="SDC98425.1"/>
    </source>
</evidence>
<gene>
    <name evidence="3" type="ORF">SAMN04487894_105107</name>
</gene>
<evidence type="ECO:0000259" key="2">
    <source>
        <dbReference type="Pfam" id="PF13229"/>
    </source>
</evidence>
<keyword evidence="4" id="KW-1185">Reference proteome</keyword>
<dbReference type="AlphaFoldDB" id="A0A1G6R2Y7"/>
<feature type="chain" id="PRO_5011551484" evidence="1">
    <location>
        <begin position="21"/>
        <end position="577"/>
    </location>
</feature>
<name>A0A1G6R2Y7_NIADE</name>
<dbReference type="Proteomes" id="UP000198757">
    <property type="component" value="Unassembled WGS sequence"/>
</dbReference>
<organism evidence="3 4">
    <name type="scientific">Niabella drilacis (strain DSM 25811 / CCM 8410 / CCUG 62505 / LMG 26954 / E90)</name>
    <dbReference type="NCBI Taxonomy" id="1285928"/>
    <lineage>
        <taxon>Bacteria</taxon>
        <taxon>Pseudomonadati</taxon>
        <taxon>Bacteroidota</taxon>
        <taxon>Chitinophagia</taxon>
        <taxon>Chitinophagales</taxon>
        <taxon>Chitinophagaceae</taxon>
        <taxon>Niabella</taxon>
    </lineage>
</organism>
<dbReference type="EMBL" id="FMZO01000005">
    <property type="protein sequence ID" value="SDC98425.1"/>
    <property type="molecule type" value="Genomic_DNA"/>
</dbReference>
<keyword evidence="1" id="KW-0732">Signal</keyword>
<evidence type="ECO:0000313" key="4">
    <source>
        <dbReference type="Proteomes" id="UP000198757"/>
    </source>
</evidence>
<dbReference type="STRING" id="1285928.SAMN04487894_105107"/>
<proteinExistence type="predicted"/>
<feature type="domain" description="Right handed beta helix" evidence="2">
    <location>
        <begin position="416"/>
        <end position="557"/>
    </location>
</feature>
<dbReference type="InterPro" id="IPR039448">
    <property type="entry name" value="Beta_helix"/>
</dbReference>
<dbReference type="InterPro" id="IPR012334">
    <property type="entry name" value="Pectin_lyas_fold"/>
</dbReference>
<dbReference type="RefSeq" id="WP_176954378.1">
    <property type="nucleotide sequence ID" value="NZ_FMZO01000005.1"/>
</dbReference>
<dbReference type="Gene3D" id="2.160.20.10">
    <property type="entry name" value="Single-stranded right-handed beta-helix, Pectin lyase-like"/>
    <property type="match status" value="3"/>
</dbReference>
<sequence length="577" mass="63669">MKKSFLYIPLLLLGTLKPGAQPAAQQMVSAADFGALPNDTVNDRTALQRAIDYCKQKKIRTLRIPPGRYRIADTAATRLMHDALSGRLGRNPQDVVFKPYFPYVSGLRFQNIAGLTVEAAGAFLMAEGWMEPVTIEGCQHLTIRGLTIDYTNPPHSEGRIIKTGTGFFDVKLPPGYDISGPLLITRIMYWDPVRNRLLGNPLYFPQKQEWIAPDVLRIGSGAAGILSGFIALMNHSMHFRPAILIQSAANTVLERVTIHAQPGMGIVGNRSENIIMNGLRIVPRAGNYESTNTDATHFTSCKGLIRFNGCSFEGQGDDATNVHGYYHDITAQVAPKTYTLQLDKEFTTHAAVLDYPDAGDMLELVSKQTLQVAGRYRVVRTDTFPMLWKSQVQLNRALPEDIGNYYLINISRLPRLEFVNSNVSSHLARAVLVKTRSVLIENNIFRETTGTAVHVGAEGDWREGPGAADIIIRNNRFIRCGRGDGANGAATAIAINVKAPDATAPGIHKNIIIEGNIIEGEPGYSQNGIFISGAENVRVSGNEFAHCNAPWNVQHSKRVCFLDNYQRTERIKDETIE</sequence>
<dbReference type="InterPro" id="IPR011050">
    <property type="entry name" value="Pectin_lyase_fold/virulence"/>
</dbReference>
<evidence type="ECO:0000256" key="1">
    <source>
        <dbReference type="SAM" id="SignalP"/>
    </source>
</evidence>
<dbReference type="Pfam" id="PF13229">
    <property type="entry name" value="Beta_helix"/>
    <property type="match status" value="1"/>
</dbReference>
<feature type="signal peptide" evidence="1">
    <location>
        <begin position="1"/>
        <end position="20"/>
    </location>
</feature>